<evidence type="ECO:0000313" key="2">
    <source>
        <dbReference type="EMBL" id="MQO54409.1"/>
    </source>
</evidence>
<dbReference type="RefSeq" id="WP_153094051.1">
    <property type="nucleotide sequence ID" value="NZ_VZAK01000031.1"/>
</dbReference>
<accession>A0A6A7VHU0</accession>
<evidence type="ECO:0000256" key="1">
    <source>
        <dbReference type="SAM" id="SignalP"/>
    </source>
</evidence>
<comment type="caution">
    <text evidence="2">The sequence shown here is derived from an EMBL/GenBank/DDBJ whole genome shotgun (WGS) entry which is preliminary data.</text>
</comment>
<dbReference type="AlphaFoldDB" id="A0A6A7VHU0"/>
<gene>
    <name evidence="2" type="ORF">F7D42_01515</name>
</gene>
<evidence type="ECO:0000313" key="3">
    <source>
        <dbReference type="Proteomes" id="UP000358159"/>
    </source>
</evidence>
<dbReference type="EMBL" id="VZAZ01000007">
    <property type="protein sequence ID" value="MQO54409.1"/>
    <property type="molecule type" value="Genomic_DNA"/>
</dbReference>
<reference evidence="2 3" key="1">
    <citation type="submission" date="2019-09" db="EMBL/GenBank/DDBJ databases">
        <title>Distinct polysaccharide growth profiles of human intestinal Prevotella copri isolates.</title>
        <authorList>
            <person name="Fehlner-Peach H."/>
            <person name="Magnabosco C."/>
            <person name="Raghavan V."/>
            <person name="Scher J.U."/>
            <person name="Tett A."/>
            <person name="Cox L.M."/>
            <person name="Gottsegen C."/>
            <person name="Watters A."/>
            <person name="Wiltshire- Gordon J.D."/>
            <person name="Segata N."/>
            <person name="Bonneau R."/>
            <person name="Littman D.R."/>
        </authorList>
    </citation>
    <scope>NUCLEOTIDE SEQUENCE [LARGE SCALE GENOMIC DNA]</scope>
    <source>
        <strain evidence="2 3">BVe41219</strain>
    </source>
</reference>
<proteinExistence type="predicted"/>
<organism evidence="2 3">
    <name type="scientific">Segatella copri</name>
    <dbReference type="NCBI Taxonomy" id="165179"/>
    <lineage>
        <taxon>Bacteria</taxon>
        <taxon>Pseudomonadati</taxon>
        <taxon>Bacteroidota</taxon>
        <taxon>Bacteroidia</taxon>
        <taxon>Bacteroidales</taxon>
        <taxon>Prevotellaceae</taxon>
        <taxon>Segatella</taxon>
    </lineage>
</organism>
<feature type="chain" id="PRO_5043213339" evidence="1">
    <location>
        <begin position="20"/>
        <end position="134"/>
    </location>
</feature>
<keyword evidence="1" id="KW-0732">Signal</keyword>
<dbReference type="Proteomes" id="UP000358159">
    <property type="component" value="Unassembled WGS sequence"/>
</dbReference>
<feature type="signal peptide" evidence="1">
    <location>
        <begin position="1"/>
        <end position="19"/>
    </location>
</feature>
<sequence length="134" mass="14964">MKKIIMLSVLALMCVYVRAQHTVYCEIIQFNTGTPKALIAVDFGNKGADEIVDENGKKVKFKSSVDALSYFEKLGWSVVSAYSVVAYNGLANVPTVHYLLQKKVASYDEKMDGIRTKKSEPKKKINLGDDGYFE</sequence>
<protein>
    <submittedName>
        <fullName evidence="2">Uncharacterized protein</fullName>
    </submittedName>
</protein>
<name>A0A6A7VHU0_9BACT</name>